<proteinExistence type="predicted"/>
<dbReference type="EMBL" id="GBRH01197487">
    <property type="protein sequence ID" value="JAE00409.1"/>
    <property type="molecule type" value="Transcribed_RNA"/>
</dbReference>
<accession>A0A0A9EN18</accession>
<evidence type="ECO:0000313" key="1">
    <source>
        <dbReference type="EMBL" id="JAE00409.1"/>
    </source>
</evidence>
<sequence>MAKLAYKHRCQLTLTIFS</sequence>
<reference evidence="1" key="1">
    <citation type="submission" date="2014-09" db="EMBL/GenBank/DDBJ databases">
        <authorList>
            <person name="Magalhaes I.L.F."/>
            <person name="Oliveira U."/>
            <person name="Santos F.R."/>
            <person name="Vidigal T.H.D.A."/>
            <person name="Brescovit A.D."/>
            <person name="Santos A.J."/>
        </authorList>
    </citation>
    <scope>NUCLEOTIDE SEQUENCE</scope>
    <source>
        <tissue evidence="1">Shoot tissue taken approximately 20 cm above the soil surface</tissue>
    </source>
</reference>
<organism evidence="1">
    <name type="scientific">Arundo donax</name>
    <name type="common">Giant reed</name>
    <name type="synonym">Donax arundinaceus</name>
    <dbReference type="NCBI Taxonomy" id="35708"/>
    <lineage>
        <taxon>Eukaryota</taxon>
        <taxon>Viridiplantae</taxon>
        <taxon>Streptophyta</taxon>
        <taxon>Embryophyta</taxon>
        <taxon>Tracheophyta</taxon>
        <taxon>Spermatophyta</taxon>
        <taxon>Magnoliopsida</taxon>
        <taxon>Liliopsida</taxon>
        <taxon>Poales</taxon>
        <taxon>Poaceae</taxon>
        <taxon>PACMAD clade</taxon>
        <taxon>Arundinoideae</taxon>
        <taxon>Arundineae</taxon>
        <taxon>Arundo</taxon>
    </lineage>
</organism>
<name>A0A0A9EN18_ARUDO</name>
<protein>
    <submittedName>
        <fullName evidence="1">Uncharacterized protein</fullName>
    </submittedName>
</protein>
<dbReference type="AlphaFoldDB" id="A0A0A9EN18"/>
<reference evidence="1" key="2">
    <citation type="journal article" date="2015" name="Data Brief">
        <title>Shoot transcriptome of the giant reed, Arundo donax.</title>
        <authorList>
            <person name="Barrero R.A."/>
            <person name="Guerrero F.D."/>
            <person name="Moolhuijzen P."/>
            <person name="Goolsby J.A."/>
            <person name="Tidwell J."/>
            <person name="Bellgard S.E."/>
            <person name="Bellgard M.I."/>
        </authorList>
    </citation>
    <scope>NUCLEOTIDE SEQUENCE</scope>
    <source>
        <tissue evidence="1">Shoot tissue taken approximately 20 cm above the soil surface</tissue>
    </source>
</reference>